<evidence type="ECO:0000256" key="3">
    <source>
        <dbReference type="ARBA" id="ARBA00022989"/>
    </source>
</evidence>
<dbReference type="RefSeq" id="WP_207871918.1">
    <property type="nucleotide sequence ID" value="NZ_CP147251.1"/>
</dbReference>
<feature type="transmembrane region" description="Helical" evidence="6">
    <location>
        <begin position="20"/>
        <end position="40"/>
    </location>
</feature>
<sequence length="131" mass="14831">MDMNMIIWAETMMQNEYGRVLIWLGFILFLMAVDVITGFIQAYVNRKLKSGKMSTGLLKKFALLIVLVAIVPLTILLPDIISVSVIIGVYLLETLNEMVSIIENLNKLGVATDIFEPIIKRLNNKNMNEKD</sequence>
<proteinExistence type="inferred from homology"/>
<comment type="similarity">
    <text evidence="5">Belongs to the bacteriophage holin family. Cp-1 holin subfamily.</text>
</comment>
<evidence type="ECO:0000313" key="8">
    <source>
        <dbReference type="Proteomes" id="UP000664701"/>
    </source>
</evidence>
<reference evidence="7 8" key="1">
    <citation type="submission" date="2021-03" db="EMBL/GenBank/DDBJ databases">
        <authorList>
            <person name="Gilmore M.S."/>
            <person name="Schwartzman J."/>
            <person name="Van Tyne D."/>
            <person name="Martin M."/>
            <person name="Earl A.M."/>
            <person name="Manson A.L."/>
            <person name="Straub T."/>
            <person name="Salamzade R."/>
            <person name="Saavedra J."/>
            <person name="Lebreton F."/>
            <person name="Prichula J."/>
            <person name="Schaufler K."/>
            <person name="Gaca A."/>
            <person name="Sgardioli B."/>
            <person name="Wagenaar J."/>
            <person name="Strong T."/>
        </authorList>
    </citation>
    <scope>NUCLEOTIDE SEQUENCE [LARGE SCALE GENOMIC DNA]</scope>
    <source>
        <strain evidence="7 8">DIV2402</strain>
    </source>
</reference>
<gene>
    <name evidence="7" type="ORF">DOK78_002557</name>
</gene>
<dbReference type="Proteomes" id="UP000664701">
    <property type="component" value="Chromosome"/>
</dbReference>
<comment type="subcellular location">
    <subcellularLocation>
        <location evidence="1">Membrane</location>
        <topology evidence="1">Multi-pass membrane protein</topology>
    </subcellularLocation>
</comment>
<keyword evidence="4 6" id="KW-0472">Membrane</keyword>
<evidence type="ECO:0000256" key="5">
    <source>
        <dbReference type="ARBA" id="ARBA00023600"/>
    </source>
</evidence>
<reference evidence="7 8" key="2">
    <citation type="submission" date="2024-03" db="EMBL/GenBank/DDBJ databases">
        <title>The Genome Sequence of Enterococcus sp. DIV2402.</title>
        <authorList>
            <consortium name="The Broad Institute Genomics Platform"/>
            <consortium name="The Broad Institute Microbial Omics Core"/>
            <consortium name="The Broad Institute Genomic Center for Infectious Diseases"/>
            <person name="Earl A."/>
            <person name="Manson A."/>
            <person name="Gilmore M."/>
            <person name="Schwartman J."/>
            <person name="Shea T."/>
            <person name="Abouelleil A."/>
            <person name="Cao P."/>
            <person name="Chapman S."/>
            <person name="Cusick C."/>
            <person name="Young S."/>
            <person name="Neafsey D."/>
            <person name="Nusbaum C."/>
            <person name="Birren B."/>
        </authorList>
    </citation>
    <scope>NUCLEOTIDE SEQUENCE [LARGE SCALE GENOMIC DNA]</scope>
    <source>
        <strain evidence="7 8">DIV2402</strain>
    </source>
</reference>
<dbReference type="Pfam" id="PF05105">
    <property type="entry name" value="Phage_holin_4_1"/>
    <property type="match status" value="1"/>
</dbReference>
<dbReference type="EMBL" id="CP147251">
    <property type="protein sequence ID" value="WYJ77917.1"/>
    <property type="molecule type" value="Genomic_DNA"/>
</dbReference>
<name>A0ABZ2SQU5_9ENTE</name>
<evidence type="ECO:0000256" key="2">
    <source>
        <dbReference type="ARBA" id="ARBA00022692"/>
    </source>
</evidence>
<evidence type="ECO:0000256" key="4">
    <source>
        <dbReference type="ARBA" id="ARBA00023136"/>
    </source>
</evidence>
<dbReference type="NCBIfam" id="TIGR01593">
    <property type="entry name" value="holin_tox_secr"/>
    <property type="match status" value="1"/>
</dbReference>
<protein>
    <recommendedName>
        <fullName evidence="9">Holin</fullName>
    </recommendedName>
</protein>
<keyword evidence="2 6" id="KW-0812">Transmembrane</keyword>
<organism evidence="7 8">
    <name type="scientific">Candidatus Enterococcus lowellii</name>
    <dbReference type="NCBI Taxonomy" id="2230877"/>
    <lineage>
        <taxon>Bacteria</taxon>
        <taxon>Bacillati</taxon>
        <taxon>Bacillota</taxon>
        <taxon>Bacilli</taxon>
        <taxon>Lactobacillales</taxon>
        <taxon>Enterococcaceae</taxon>
        <taxon>Enterococcus</taxon>
    </lineage>
</organism>
<dbReference type="InterPro" id="IPR006480">
    <property type="entry name" value="Phage_holin_4_1"/>
</dbReference>
<evidence type="ECO:0000313" key="7">
    <source>
        <dbReference type="EMBL" id="WYJ77917.1"/>
    </source>
</evidence>
<evidence type="ECO:0008006" key="9">
    <source>
        <dbReference type="Google" id="ProtNLM"/>
    </source>
</evidence>
<keyword evidence="8" id="KW-1185">Reference proteome</keyword>
<keyword evidence="3 6" id="KW-1133">Transmembrane helix</keyword>
<evidence type="ECO:0000256" key="6">
    <source>
        <dbReference type="SAM" id="Phobius"/>
    </source>
</evidence>
<evidence type="ECO:0000256" key="1">
    <source>
        <dbReference type="ARBA" id="ARBA00004141"/>
    </source>
</evidence>
<feature type="transmembrane region" description="Helical" evidence="6">
    <location>
        <begin position="61"/>
        <end position="92"/>
    </location>
</feature>
<accession>A0ABZ2SQU5</accession>